<evidence type="ECO:0000313" key="1">
    <source>
        <dbReference type="EMBL" id="WVZ85805.1"/>
    </source>
</evidence>
<protein>
    <submittedName>
        <fullName evidence="1">Uncharacterized protein</fullName>
    </submittedName>
</protein>
<proteinExistence type="predicted"/>
<dbReference type="AlphaFoldDB" id="A0AAQ3U969"/>
<name>A0AAQ3U969_PASNO</name>
<reference evidence="1 2" key="1">
    <citation type="submission" date="2024-02" db="EMBL/GenBank/DDBJ databases">
        <title>High-quality chromosome-scale genome assembly of Pensacola bahiagrass (Paspalum notatum Flugge var. saurae).</title>
        <authorList>
            <person name="Vega J.M."/>
            <person name="Podio M."/>
            <person name="Orjuela J."/>
            <person name="Siena L.A."/>
            <person name="Pessino S.C."/>
            <person name="Combes M.C."/>
            <person name="Mariac C."/>
            <person name="Albertini E."/>
            <person name="Pupilli F."/>
            <person name="Ortiz J.P.A."/>
            <person name="Leblanc O."/>
        </authorList>
    </citation>
    <scope>NUCLEOTIDE SEQUENCE [LARGE SCALE GENOMIC DNA]</scope>
    <source>
        <strain evidence="1">R1</strain>
        <tissue evidence="1">Leaf</tissue>
    </source>
</reference>
<dbReference type="EMBL" id="CP144751">
    <property type="protein sequence ID" value="WVZ85805.1"/>
    <property type="molecule type" value="Genomic_DNA"/>
</dbReference>
<sequence>MFGVGWIRPPPPLGPLVPLPPPASFPPQSSGARHSSSEGIVAEMLTTFATGPTPGFVIPWRNRAHCSTRGSFFGVGMSAGGTFVRPLSFLRGEEMYEQQKGFRGWSHELKAGLQKRSKLLVWTNCCAQALKTMESGESVGTMDLPPYEVCCRPGGLL</sequence>
<accession>A0AAQ3U969</accession>
<organism evidence="1 2">
    <name type="scientific">Paspalum notatum var. saurae</name>
    <dbReference type="NCBI Taxonomy" id="547442"/>
    <lineage>
        <taxon>Eukaryota</taxon>
        <taxon>Viridiplantae</taxon>
        <taxon>Streptophyta</taxon>
        <taxon>Embryophyta</taxon>
        <taxon>Tracheophyta</taxon>
        <taxon>Spermatophyta</taxon>
        <taxon>Magnoliopsida</taxon>
        <taxon>Liliopsida</taxon>
        <taxon>Poales</taxon>
        <taxon>Poaceae</taxon>
        <taxon>PACMAD clade</taxon>
        <taxon>Panicoideae</taxon>
        <taxon>Andropogonodae</taxon>
        <taxon>Paspaleae</taxon>
        <taxon>Paspalinae</taxon>
        <taxon>Paspalum</taxon>
    </lineage>
</organism>
<gene>
    <name evidence="1" type="ORF">U9M48_032675</name>
</gene>
<dbReference type="Proteomes" id="UP001341281">
    <property type="component" value="Chromosome 07"/>
</dbReference>
<evidence type="ECO:0000313" key="2">
    <source>
        <dbReference type="Proteomes" id="UP001341281"/>
    </source>
</evidence>
<keyword evidence="2" id="KW-1185">Reference proteome</keyword>